<dbReference type="GO" id="GO:0006865">
    <property type="term" value="P:amino acid transport"/>
    <property type="evidence" value="ECO:0007669"/>
    <property type="project" value="UniProtKB-KW"/>
</dbReference>
<feature type="transmembrane region" description="Helical" evidence="7">
    <location>
        <begin position="118"/>
        <end position="142"/>
    </location>
</feature>
<name>A0A103XMA6_CYNCS</name>
<evidence type="ECO:0000256" key="2">
    <source>
        <dbReference type="ARBA" id="ARBA00022448"/>
    </source>
</evidence>
<dbReference type="EMBL" id="LEKV01004777">
    <property type="protein sequence ID" value="KVH93349.1"/>
    <property type="molecule type" value="Genomic_DNA"/>
</dbReference>
<keyword evidence="2" id="KW-0813">Transport</keyword>
<accession>A0A103XMA6</accession>
<evidence type="ECO:0000256" key="3">
    <source>
        <dbReference type="ARBA" id="ARBA00022692"/>
    </source>
</evidence>
<dbReference type="AlphaFoldDB" id="A0A103XMA6"/>
<keyword evidence="10" id="KW-1185">Reference proteome</keyword>
<dbReference type="GO" id="GO:0016020">
    <property type="term" value="C:membrane"/>
    <property type="evidence" value="ECO:0007669"/>
    <property type="project" value="UniProtKB-SubCell"/>
</dbReference>
<proteinExistence type="predicted"/>
<dbReference type="Proteomes" id="UP000243975">
    <property type="component" value="Unassembled WGS sequence"/>
</dbReference>
<reference evidence="9 10" key="1">
    <citation type="journal article" date="2016" name="Sci. Rep.">
        <title>The genome sequence of the outbreeding globe artichoke constructed de novo incorporating a phase-aware low-pass sequencing strategy of F1 progeny.</title>
        <authorList>
            <person name="Scaglione D."/>
            <person name="Reyes-Chin-Wo S."/>
            <person name="Acquadro A."/>
            <person name="Froenicke L."/>
            <person name="Portis E."/>
            <person name="Beitel C."/>
            <person name="Tirone M."/>
            <person name="Mauro R."/>
            <person name="Lo Monaco A."/>
            <person name="Mauromicale G."/>
            <person name="Faccioli P."/>
            <person name="Cattivelli L."/>
            <person name="Rieseberg L."/>
            <person name="Michelmore R."/>
            <person name="Lanteri S."/>
        </authorList>
    </citation>
    <scope>NUCLEOTIDE SEQUENCE [LARGE SCALE GENOMIC DNA]</scope>
    <source>
        <strain evidence="9">2C</strain>
    </source>
</reference>
<evidence type="ECO:0000259" key="8">
    <source>
        <dbReference type="Pfam" id="PF01490"/>
    </source>
</evidence>
<dbReference type="STRING" id="59895.A0A103XMA6"/>
<feature type="domain" description="Amino acid transporter transmembrane" evidence="8">
    <location>
        <begin position="104"/>
        <end position="145"/>
    </location>
</feature>
<keyword evidence="6 7" id="KW-0472">Membrane</keyword>
<comment type="subcellular location">
    <subcellularLocation>
        <location evidence="1">Membrane</location>
    </subcellularLocation>
</comment>
<keyword evidence="4" id="KW-0029">Amino-acid transport</keyword>
<protein>
    <submittedName>
        <fullName evidence="9">Amino acid transporter, transmembrane</fullName>
    </submittedName>
</protein>
<dbReference type="Pfam" id="PF01490">
    <property type="entry name" value="Aa_trans"/>
    <property type="match status" value="2"/>
</dbReference>
<evidence type="ECO:0000256" key="7">
    <source>
        <dbReference type="SAM" id="Phobius"/>
    </source>
</evidence>
<keyword evidence="3 7" id="KW-0812">Transmembrane</keyword>
<organism evidence="9 10">
    <name type="scientific">Cynara cardunculus var. scolymus</name>
    <name type="common">Globe artichoke</name>
    <name type="synonym">Cynara scolymus</name>
    <dbReference type="NCBI Taxonomy" id="59895"/>
    <lineage>
        <taxon>Eukaryota</taxon>
        <taxon>Viridiplantae</taxon>
        <taxon>Streptophyta</taxon>
        <taxon>Embryophyta</taxon>
        <taxon>Tracheophyta</taxon>
        <taxon>Spermatophyta</taxon>
        <taxon>Magnoliopsida</taxon>
        <taxon>eudicotyledons</taxon>
        <taxon>Gunneridae</taxon>
        <taxon>Pentapetalae</taxon>
        <taxon>asterids</taxon>
        <taxon>campanulids</taxon>
        <taxon>Asterales</taxon>
        <taxon>Asteraceae</taxon>
        <taxon>Carduoideae</taxon>
        <taxon>Cardueae</taxon>
        <taxon>Carduinae</taxon>
        <taxon>Cynara</taxon>
    </lineage>
</organism>
<evidence type="ECO:0000256" key="5">
    <source>
        <dbReference type="ARBA" id="ARBA00022989"/>
    </source>
</evidence>
<gene>
    <name evidence="9" type="ORF">Ccrd_004595</name>
</gene>
<dbReference type="PANTHER" id="PTHR48017">
    <property type="entry name" value="OS05G0424000 PROTEIN-RELATED"/>
    <property type="match status" value="1"/>
</dbReference>
<comment type="caution">
    <text evidence="9">The sequence shown here is derived from an EMBL/GenBank/DDBJ whole genome shotgun (WGS) entry which is preliminary data.</text>
</comment>
<feature type="transmembrane region" description="Helical" evidence="7">
    <location>
        <begin position="34"/>
        <end position="52"/>
    </location>
</feature>
<sequence length="207" mass="23599">MHKQEPFFLEKGSEANQEFDDDGRPRRTGTWMSASAHIITAVVGSGVLSLTWCLGQLGWILGTLLLLVFAVISWFTCILLTNCYRSPDATRNYNYMQAVKANLAIEIILSQIPNFHKLSFLSIVATVMSFAYSTIGVGLSIAKIAGHTEIESSGEESHENGNHHWDFSFDIVLHAMWATRIRSIRQRRTWELLDWLRFLRAFLARRH</sequence>
<feature type="transmembrane region" description="Helical" evidence="7">
    <location>
        <begin position="58"/>
        <end position="81"/>
    </location>
</feature>
<evidence type="ECO:0000313" key="9">
    <source>
        <dbReference type="EMBL" id="KVH93349.1"/>
    </source>
</evidence>
<evidence type="ECO:0000313" key="10">
    <source>
        <dbReference type="Proteomes" id="UP000243975"/>
    </source>
</evidence>
<feature type="domain" description="Amino acid transporter transmembrane" evidence="8">
    <location>
        <begin position="27"/>
        <end position="102"/>
    </location>
</feature>
<evidence type="ECO:0000256" key="6">
    <source>
        <dbReference type="ARBA" id="ARBA00023136"/>
    </source>
</evidence>
<evidence type="ECO:0000256" key="1">
    <source>
        <dbReference type="ARBA" id="ARBA00004370"/>
    </source>
</evidence>
<keyword evidence="5 7" id="KW-1133">Transmembrane helix</keyword>
<dbReference type="Gramene" id="KVH93349">
    <property type="protein sequence ID" value="KVH93349"/>
    <property type="gene ID" value="Ccrd_004595"/>
</dbReference>
<evidence type="ECO:0000256" key="4">
    <source>
        <dbReference type="ARBA" id="ARBA00022970"/>
    </source>
</evidence>
<dbReference type="InterPro" id="IPR013057">
    <property type="entry name" value="AA_transpt_TM"/>
</dbReference>